<dbReference type="KEGG" id="bbat:Bdt_0651"/>
<dbReference type="PATRIC" id="fig|1069642.3.peg.645"/>
<feature type="signal peptide" evidence="1">
    <location>
        <begin position="1"/>
        <end position="24"/>
    </location>
</feature>
<name>K7Z7Q3_BDEBC</name>
<dbReference type="EMBL" id="CP002930">
    <property type="protein sequence ID" value="AFY00359.1"/>
    <property type="molecule type" value="Genomic_DNA"/>
</dbReference>
<dbReference type="RefSeq" id="WP_015089838.1">
    <property type="nucleotide sequence ID" value="NC_019567.1"/>
</dbReference>
<feature type="chain" id="PRO_5003915982" evidence="1">
    <location>
        <begin position="25"/>
        <end position="327"/>
    </location>
</feature>
<keyword evidence="1" id="KW-0732">Signal</keyword>
<dbReference type="Proteomes" id="UP000010074">
    <property type="component" value="Chromosome"/>
</dbReference>
<evidence type="ECO:0000313" key="3">
    <source>
        <dbReference type="Proteomes" id="UP000010074"/>
    </source>
</evidence>
<organism evidence="2 3">
    <name type="scientific">Bdellovibrio bacteriovorus str. Tiberius</name>
    <dbReference type="NCBI Taxonomy" id="1069642"/>
    <lineage>
        <taxon>Bacteria</taxon>
        <taxon>Pseudomonadati</taxon>
        <taxon>Bdellovibrionota</taxon>
        <taxon>Bdellovibrionia</taxon>
        <taxon>Bdellovibrionales</taxon>
        <taxon>Pseudobdellovibrionaceae</taxon>
        <taxon>Bdellovibrio</taxon>
    </lineage>
</organism>
<dbReference type="HOGENOM" id="CLU_849060_0_0_7"/>
<dbReference type="OrthoDB" id="9925103at2"/>
<sequence length="327" mass="36100">MICTKFCEKILITCVTLFALNTFALDAGTEKLKLPQLSQVKAPDAVRIEVKPVARPEGSLILDNALGKNLKDFQTFLKTQGPRTGGGGNSCALSIHQNTEKLVSLLAEMPTLLSEGQRAFLLHKISVAKFYLSENLTLDGQTKDAINYSDTNEIYLSNKLCGLDLLEVQSRAMAILLHEYLGLANIDDRRYQISGAFLQNYSTFNARGYTFTADNSYKAHTGQCVQSVLQMQQIGNNLIISTSSKPGARIIPLSRQHIEEFQALGERIWGAEKTVTVADREMGVDYVFSSENCGTVSCEYLRIKKGDVAIKTIRNATKGLSTIDCKR</sequence>
<accession>K7Z7Q3</accession>
<proteinExistence type="predicted"/>
<reference evidence="2 3" key="1">
    <citation type="journal article" date="2012" name="BMC Genomics">
        <title>Genome analysis of a simultaneously predatory and prey-independent, novel Bdellovibrio bacteriovorus from the River Tiber, supports in silico predictions of both ancient and recent lateral gene transfer from diverse bacteria.</title>
        <authorList>
            <person name="Hobley L."/>
            <person name="Lerner T.R."/>
            <person name="Williams L.E."/>
            <person name="Lambert C."/>
            <person name="Till R."/>
            <person name="Milner D.S."/>
            <person name="Basford S.M."/>
            <person name="Capeness M.J."/>
            <person name="Fenton A.K."/>
            <person name="Atterbury R.J."/>
            <person name="Harris M.A."/>
            <person name="Sockett R.E."/>
        </authorList>
    </citation>
    <scope>NUCLEOTIDE SEQUENCE [LARGE SCALE GENOMIC DNA]</scope>
    <source>
        <strain evidence="2 3">Tiberius</strain>
    </source>
</reference>
<dbReference type="AlphaFoldDB" id="K7Z7Q3"/>
<protein>
    <submittedName>
        <fullName evidence="2">Putative yir2 protein</fullName>
    </submittedName>
</protein>
<evidence type="ECO:0000313" key="2">
    <source>
        <dbReference type="EMBL" id="AFY00359.1"/>
    </source>
</evidence>
<gene>
    <name evidence="2" type="ORF">Bdt_0651</name>
</gene>
<evidence type="ECO:0000256" key="1">
    <source>
        <dbReference type="SAM" id="SignalP"/>
    </source>
</evidence>